<dbReference type="Gene3D" id="1.25.40.390">
    <property type="match status" value="1"/>
</dbReference>
<dbReference type="InterPro" id="IPR033985">
    <property type="entry name" value="SusD-like_N"/>
</dbReference>
<feature type="domain" description="SusD-like N-terminal" evidence="8">
    <location>
        <begin position="77"/>
        <end position="228"/>
    </location>
</feature>
<evidence type="ECO:0000256" key="1">
    <source>
        <dbReference type="ARBA" id="ARBA00004442"/>
    </source>
</evidence>
<dbReference type="InterPro" id="IPR012944">
    <property type="entry name" value="SusD_RagB_dom"/>
</dbReference>
<evidence type="ECO:0000313" key="9">
    <source>
        <dbReference type="EMBL" id="MBU3838937.1"/>
    </source>
</evidence>
<organism evidence="9 10">
    <name type="scientific">Candidatus Phocaeicola faecigallinarum</name>
    <dbReference type="NCBI Taxonomy" id="2838732"/>
    <lineage>
        <taxon>Bacteria</taxon>
        <taxon>Pseudomonadati</taxon>
        <taxon>Bacteroidota</taxon>
        <taxon>Bacteroidia</taxon>
        <taxon>Bacteroidales</taxon>
        <taxon>Bacteroidaceae</taxon>
        <taxon>Phocaeicola</taxon>
    </lineage>
</organism>
<sequence length="535" mass="60183">MKLKYLYKGILFSGLTLAVASCSDSFLDLSNPNQVSDATYWQSENDAVMALAACYDAMQAANLYNDNVDGWAFGFLVRESSTDNGDHTWGDWMLGSTISKGTSATTDECFSMYWNANFEMIKRCNLLISKIDGIPMSDDTKAAIKAEAIALRALGYCNLTSVFRDVPYITAPLTLENPEAPKELKAKIAENVLADLKANLPNLPVKGTEAKGRMTREAGYAIMGRMALFNEKWDDAIAAYDNVIGKVQLFKSGDGSNYEANFRDLFKEENEQCDEVLLSVHFKGPGLKEGSTFGVCWGGPMNAIEASMNLCDDFYCIDGLPIDKSPLFKGSLEKGGHTKDKPDYARYENRDPRLKATLMLPGMKWNGKEFTNNLPASSTACILKWYTPENTANEYDGSLDYYIIRYAEVLLSMAEAKIEKGLPQSEVSKYINEVRARVGMPAIEEVEGTNLGQDELRAIVRHERRVELAFEDLRFADLYRWGDWENGIKRMQHDKEFYGFGVYDRTYRGPQDTVWPIPQGEIDTNKQLVQHDEWK</sequence>
<dbReference type="Proteomes" id="UP000783796">
    <property type="component" value="Unassembled WGS sequence"/>
</dbReference>
<evidence type="ECO:0000256" key="4">
    <source>
        <dbReference type="ARBA" id="ARBA00023136"/>
    </source>
</evidence>
<gene>
    <name evidence="9" type="ORF">H9777_11645</name>
</gene>
<dbReference type="Pfam" id="PF07980">
    <property type="entry name" value="SusD_RagB"/>
    <property type="match status" value="1"/>
</dbReference>
<dbReference type="Pfam" id="PF14322">
    <property type="entry name" value="SusD-like_3"/>
    <property type="match status" value="1"/>
</dbReference>
<dbReference type="GO" id="GO:0009279">
    <property type="term" value="C:cell outer membrane"/>
    <property type="evidence" value="ECO:0007669"/>
    <property type="project" value="UniProtKB-SubCell"/>
</dbReference>
<dbReference type="EMBL" id="JAHLFW010000096">
    <property type="protein sequence ID" value="MBU3838937.1"/>
    <property type="molecule type" value="Genomic_DNA"/>
</dbReference>
<feature type="chain" id="PRO_5036955077" evidence="6">
    <location>
        <begin position="21"/>
        <end position="535"/>
    </location>
</feature>
<evidence type="ECO:0000256" key="6">
    <source>
        <dbReference type="SAM" id="SignalP"/>
    </source>
</evidence>
<evidence type="ECO:0000256" key="2">
    <source>
        <dbReference type="ARBA" id="ARBA00006275"/>
    </source>
</evidence>
<dbReference type="InterPro" id="IPR011990">
    <property type="entry name" value="TPR-like_helical_dom_sf"/>
</dbReference>
<evidence type="ECO:0000313" key="10">
    <source>
        <dbReference type="Proteomes" id="UP000783796"/>
    </source>
</evidence>
<protein>
    <submittedName>
        <fullName evidence="9">RagB/SusD family nutrient uptake outer membrane protein</fullName>
    </submittedName>
</protein>
<keyword evidence="4" id="KW-0472">Membrane</keyword>
<proteinExistence type="inferred from homology"/>
<dbReference type="AlphaFoldDB" id="A0A948TCU6"/>
<feature type="signal peptide" evidence="6">
    <location>
        <begin position="1"/>
        <end position="20"/>
    </location>
</feature>
<evidence type="ECO:0000259" key="7">
    <source>
        <dbReference type="Pfam" id="PF07980"/>
    </source>
</evidence>
<reference evidence="9" key="2">
    <citation type="submission" date="2021-04" db="EMBL/GenBank/DDBJ databases">
        <authorList>
            <person name="Gilroy R."/>
        </authorList>
    </citation>
    <scope>NUCLEOTIDE SEQUENCE</scope>
    <source>
        <strain evidence="9">G4-2901</strain>
    </source>
</reference>
<reference evidence="9" key="1">
    <citation type="journal article" date="2021" name="PeerJ">
        <title>Extensive microbial diversity within the chicken gut microbiome revealed by metagenomics and culture.</title>
        <authorList>
            <person name="Gilroy R."/>
            <person name="Ravi A."/>
            <person name="Getino M."/>
            <person name="Pursley I."/>
            <person name="Horton D.L."/>
            <person name="Alikhan N.F."/>
            <person name="Baker D."/>
            <person name="Gharbi K."/>
            <person name="Hall N."/>
            <person name="Watson M."/>
            <person name="Adriaenssens E.M."/>
            <person name="Foster-Nyarko E."/>
            <person name="Jarju S."/>
            <person name="Secka A."/>
            <person name="Antonio M."/>
            <person name="Oren A."/>
            <person name="Chaudhuri R.R."/>
            <person name="La Ragione R."/>
            <person name="Hildebrand F."/>
            <person name="Pallen M.J."/>
        </authorList>
    </citation>
    <scope>NUCLEOTIDE SEQUENCE</scope>
    <source>
        <strain evidence="9">G4-2901</strain>
    </source>
</reference>
<feature type="domain" description="RagB/SusD" evidence="7">
    <location>
        <begin position="294"/>
        <end position="534"/>
    </location>
</feature>
<dbReference type="SUPFAM" id="SSF48452">
    <property type="entry name" value="TPR-like"/>
    <property type="match status" value="1"/>
</dbReference>
<name>A0A948TCU6_9BACT</name>
<dbReference type="PROSITE" id="PS51257">
    <property type="entry name" value="PROKAR_LIPOPROTEIN"/>
    <property type="match status" value="1"/>
</dbReference>
<evidence type="ECO:0000259" key="8">
    <source>
        <dbReference type="Pfam" id="PF14322"/>
    </source>
</evidence>
<evidence type="ECO:0000256" key="5">
    <source>
        <dbReference type="ARBA" id="ARBA00023237"/>
    </source>
</evidence>
<comment type="caution">
    <text evidence="9">The sequence shown here is derived from an EMBL/GenBank/DDBJ whole genome shotgun (WGS) entry which is preliminary data.</text>
</comment>
<evidence type="ECO:0000256" key="3">
    <source>
        <dbReference type="ARBA" id="ARBA00022729"/>
    </source>
</evidence>
<keyword evidence="5" id="KW-0998">Cell outer membrane</keyword>
<comment type="similarity">
    <text evidence="2">Belongs to the SusD family.</text>
</comment>
<accession>A0A948TCU6</accession>
<keyword evidence="3 6" id="KW-0732">Signal</keyword>
<comment type="subcellular location">
    <subcellularLocation>
        <location evidence="1">Cell outer membrane</location>
    </subcellularLocation>
</comment>